<dbReference type="Pfam" id="PF00204">
    <property type="entry name" value="DNA_gyraseB"/>
    <property type="match status" value="1"/>
</dbReference>
<dbReference type="InterPro" id="IPR002205">
    <property type="entry name" value="Topo_IIA_dom_A"/>
</dbReference>
<dbReference type="InterPro" id="IPR003594">
    <property type="entry name" value="HATPase_dom"/>
</dbReference>
<comment type="caution">
    <text evidence="17">The sequence shown here is derived from an EMBL/GenBank/DDBJ whole genome shotgun (WGS) entry which is preliminary data.</text>
</comment>
<protein>
    <recommendedName>
        <fullName evidence="13">DNA topoisomerase 2</fullName>
        <ecNumber evidence="13">5.6.2.2</ecNumber>
    </recommendedName>
</protein>
<dbReference type="CDD" id="cd03481">
    <property type="entry name" value="TopoIIA_Trans_ScTopoIIA"/>
    <property type="match status" value="1"/>
</dbReference>
<dbReference type="InterPro" id="IPR013758">
    <property type="entry name" value="Topo_IIA_A/C_ab"/>
</dbReference>
<dbReference type="SUPFAM" id="SSF55874">
    <property type="entry name" value="ATPase domain of HSP90 chaperone/DNA topoisomerase II/histidine kinase"/>
    <property type="match status" value="1"/>
</dbReference>
<dbReference type="CDD" id="cd03365">
    <property type="entry name" value="TOPRIM_TopoIIA"/>
    <property type="match status" value="1"/>
</dbReference>
<dbReference type="Pfam" id="PF16898">
    <property type="entry name" value="TOPRIM_C"/>
    <property type="match status" value="1"/>
</dbReference>
<keyword evidence="9 12" id="KW-0799">Topoisomerase</keyword>
<feature type="compositionally biased region" description="Acidic residues" evidence="14">
    <location>
        <begin position="1438"/>
        <end position="1458"/>
    </location>
</feature>
<comment type="similarity">
    <text evidence="4 13">Belongs to the type II topoisomerase family.</text>
</comment>
<dbReference type="GO" id="GO:0003918">
    <property type="term" value="F:DNA topoisomerase type II (double strand cut, ATP-hydrolyzing) activity"/>
    <property type="evidence" value="ECO:0007669"/>
    <property type="project" value="UniProtKB-UniRule"/>
</dbReference>
<feature type="region of interest" description="Disordered" evidence="14">
    <location>
        <begin position="1076"/>
        <end position="1106"/>
    </location>
</feature>
<dbReference type="InterPro" id="IPR020568">
    <property type="entry name" value="Ribosomal_Su5_D2-typ_SF"/>
</dbReference>
<feature type="compositionally biased region" description="Basic residues" evidence="14">
    <location>
        <begin position="1272"/>
        <end position="1282"/>
    </location>
</feature>
<dbReference type="PROSITE" id="PS50880">
    <property type="entry name" value="TOPRIM"/>
    <property type="match status" value="1"/>
</dbReference>
<dbReference type="GO" id="GO:0003677">
    <property type="term" value="F:DNA binding"/>
    <property type="evidence" value="ECO:0007669"/>
    <property type="project" value="UniProtKB-UniRule"/>
</dbReference>
<dbReference type="FunFam" id="3.30.230.10:FF:000008">
    <property type="entry name" value="DNA topoisomerase 2"/>
    <property type="match status" value="1"/>
</dbReference>
<feature type="compositionally biased region" description="Polar residues" evidence="14">
    <location>
        <begin position="1388"/>
        <end position="1397"/>
    </location>
</feature>
<dbReference type="InterPro" id="IPR013760">
    <property type="entry name" value="Topo_IIA-like_dom_sf"/>
</dbReference>
<comment type="catalytic activity">
    <reaction evidence="1 12 13">
        <text>ATP-dependent breakage, passage and rejoining of double-stranded DNA.</text>
        <dbReference type="EC" id="5.6.2.2"/>
    </reaction>
</comment>
<evidence type="ECO:0000256" key="6">
    <source>
        <dbReference type="ARBA" id="ARBA00022741"/>
    </source>
</evidence>
<evidence type="ECO:0000256" key="1">
    <source>
        <dbReference type="ARBA" id="ARBA00000185"/>
    </source>
</evidence>
<dbReference type="FunFam" id="3.30.1360.40:FF:000003">
    <property type="entry name" value="DNA topoisomerase 2"/>
    <property type="match status" value="1"/>
</dbReference>
<dbReference type="InterPro" id="IPR036890">
    <property type="entry name" value="HATPase_C_sf"/>
</dbReference>
<dbReference type="InterPro" id="IPR006171">
    <property type="entry name" value="TOPRIM_dom"/>
</dbReference>
<keyword evidence="11 12" id="KW-0413">Isomerase</keyword>
<dbReference type="SUPFAM" id="SSF54211">
    <property type="entry name" value="Ribosomal protein S5 domain 2-like"/>
    <property type="match status" value="1"/>
</dbReference>
<dbReference type="Pfam" id="PF00521">
    <property type="entry name" value="DNA_topoisoIV"/>
    <property type="match status" value="1"/>
</dbReference>
<dbReference type="Gene3D" id="3.40.50.670">
    <property type="match status" value="1"/>
</dbReference>
<dbReference type="EC" id="5.6.2.2" evidence="13"/>
<dbReference type="InterPro" id="IPR001241">
    <property type="entry name" value="Topo_IIA"/>
</dbReference>
<dbReference type="PANTHER" id="PTHR10169:SF38">
    <property type="entry name" value="DNA TOPOISOMERASE 2"/>
    <property type="match status" value="1"/>
</dbReference>
<dbReference type="Gene3D" id="1.10.268.10">
    <property type="entry name" value="Topoisomerase, domain 3"/>
    <property type="match status" value="1"/>
</dbReference>
<dbReference type="InterPro" id="IPR031660">
    <property type="entry name" value="TOPRIM_C"/>
</dbReference>
<keyword evidence="7 13" id="KW-0067">ATP-binding</keyword>
<keyword evidence="6 13" id="KW-0547">Nucleotide-binding</keyword>
<evidence type="ECO:0000313" key="18">
    <source>
        <dbReference type="Proteomes" id="UP001642260"/>
    </source>
</evidence>
<dbReference type="Gene3D" id="3.30.1360.40">
    <property type="match status" value="1"/>
</dbReference>
<dbReference type="InterPro" id="IPR013757">
    <property type="entry name" value="Topo_IIA_A_a_sf"/>
</dbReference>
<dbReference type="PRINTS" id="PR01158">
    <property type="entry name" value="TOPISMRASEII"/>
</dbReference>
<comment type="function">
    <text evidence="13">Control of topological states of DNA by transient breakage and subsequent rejoining of DNA strands. Topoisomerase II makes double-strand breaks.</text>
</comment>
<evidence type="ECO:0000256" key="2">
    <source>
        <dbReference type="ARBA" id="ARBA00001913"/>
    </source>
</evidence>
<dbReference type="FunFam" id="3.30.1490.30:FF:000001">
    <property type="entry name" value="DNA topoisomerase 2"/>
    <property type="match status" value="1"/>
</dbReference>
<accession>A0ABC8JCT2</accession>
<dbReference type="PROSITE" id="PS00177">
    <property type="entry name" value="TOPOISOMERASE_II"/>
    <property type="match status" value="1"/>
</dbReference>
<dbReference type="GO" id="GO:0005524">
    <property type="term" value="F:ATP binding"/>
    <property type="evidence" value="ECO:0007669"/>
    <property type="project" value="UniProtKB-UniRule"/>
</dbReference>
<keyword evidence="10 12" id="KW-0238">DNA-binding</keyword>
<feature type="compositionally biased region" description="Low complexity" evidence="14">
    <location>
        <begin position="1331"/>
        <end position="1353"/>
    </location>
</feature>
<evidence type="ECO:0000256" key="11">
    <source>
        <dbReference type="ARBA" id="ARBA00023235"/>
    </source>
</evidence>
<feature type="domain" description="Toprim" evidence="15">
    <location>
        <begin position="452"/>
        <end position="566"/>
    </location>
</feature>
<dbReference type="PANTHER" id="PTHR10169">
    <property type="entry name" value="DNA TOPOISOMERASE/GYRASE"/>
    <property type="match status" value="1"/>
</dbReference>
<dbReference type="InterPro" id="IPR001154">
    <property type="entry name" value="TopoII_euk"/>
</dbReference>
<evidence type="ECO:0000259" key="15">
    <source>
        <dbReference type="PROSITE" id="PS50880"/>
    </source>
</evidence>
<dbReference type="FunFam" id="3.40.50.670:FF:000001">
    <property type="entry name" value="DNA topoisomerase 2"/>
    <property type="match status" value="2"/>
</dbReference>
<evidence type="ECO:0000256" key="8">
    <source>
        <dbReference type="ARBA" id="ARBA00022842"/>
    </source>
</evidence>
<dbReference type="Gene3D" id="3.30.230.10">
    <property type="match status" value="1"/>
</dbReference>
<dbReference type="FunFam" id="3.30.565.10:FF:000004">
    <property type="entry name" value="DNA topoisomerase 2"/>
    <property type="match status" value="1"/>
</dbReference>
<dbReference type="CDD" id="cd00187">
    <property type="entry name" value="TOP4c"/>
    <property type="match status" value="1"/>
</dbReference>
<dbReference type="GO" id="GO:0006265">
    <property type="term" value="P:DNA topological change"/>
    <property type="evidence" value="ECO:0007669"/>
    <property type="project" value="UniProtKB-UniRule"/>
</dbReference>
<dbReference type="InterPro" id="IPR013759">
    <property type="entry name" value="Topo_IIA_B_C"/>
</dbReference>
<dbReference type="InterPro" id="IPR013506">
    <property type="entry name" value="Topo_IIA_bsu_dom2"/>
</dbReference>
<dbReference type="PRINTS" id="PR00418">
    <property type="entry name" value="TPI2FAMILY"/>
</dbReference>
<evidence type="ECO:0000256" key="12">
    <source>
        <dbReference type="PROSITE-ProRule" id="PRU01384"/>
    </source>
</evidence>
<dbReference type="SMART" id="SM00433">
    <property type="entry name" value="TOP2c"/>
    <property type="match status" value="1"/>
</dbReference>
<dbReference type="EMBL" id="CAKOAT010097376">
    <property type="protein sequence ID" value="CAH8322348.1"/>
    <property type="molecule type" value="Genomic_DNA"/>
</dbReference>
<evidence type="ECO:0000256" key="9">
    <source>
        <dbReference type="ARBA" id="ARBA00023029"/>
    </source>
</evidence>
<evidence type="ECO:0000256" key="4">
    <source>
        <dbReference type="ARBA" id="ARBA00011080"/>
    </source>
</evidence>
<keyword evidence="8" id="KW-0460">Magnesium</keyword>
<evidence type="ECO:0000256" key="7">
    <source>
        <dbReference type="ARBA" id="ARBA00022840"/>
    </source>
</evidence>
<comment type="cofactor">
    <cofactor evidence="3">
        <name>Mg(2+)</name>
        <dbReference type="ChEBI" id="CHEBI:18420"/>
    </cofactor>
</comment>
<dbReference type="Proteomes" id="UP001642260">
    <property type="component" value="Unassembled WGS sequence"/>
</dbReference>
<dbReference type="Gene3D" id="3.30.1490.30">
    <property type="match status" value="1"/>
</dbReference>
<proteinExistence type="inferred from homology"/>
<evidence type="ECO:0000256" key="14">
    <source>
        <dbReference type="SAM" id="MobiDB-lite"/>
    </source>
</evidence>
<evidence type="ECO:0000256" key="5">
    <source>
        <dbReference type="ARBA" id="ARBA00022723"/>
    </source>
</evidence>
<dbReference type="SUPFAM" id="SSF56719">
    <property type="entry name" value="Type II DNA topoisomerase"/>
    <property type="match status" value="1"/>
</dbReference>
<dbReference type="SMART" id="SM00434">
    <property type="entry name" value="TOP4c"/>
    <property type="match status" value="1"/>
</dbReference>
<feature type="region of interest" description="Disordered" evidence="14">
    <location>
        <begin position="1182"/>
        <end position="1458"/>
    </location>
</feature>
<sequence length="1458" mass="162917">MATKLPLQTSNNVNVAAAAPSRGGGGKTIEEMYQKKSQLEHILLRPDTYIGSIEKHTQTLWVYENEEMVNRPVTYVPGLYKIFDEILVNAADNKQRDPKMDSVKVVIDVAQNLISVCNSGDGVPVEIHQEEGVYVPEMIFGHLLTSSNYNDNEKKTTGGRNGYGAKLTNIFSTEFTIETADGKRQKMYKQVFENNMGKKSEPVITKCNKTENWTKVSFKPDLGKFGMTHLEDDVVALMSKRVFDIAGCLGKTVKVELNGQRIPIKSFTDYVDMYLNAANKSRTEPLPRLVEKVNDRWEVCVSISDGQFQQVSFVNSIATIKGGTHVDYVTSQITNYIVGIVNKKNKTANVKAHNVKNHLWVFVNSLIDNPAFDSQTKETLTLRQSSFGSKCELSEDILKKVAKSGVVENLLSWATFKQSKDLKKTDGTKTDRVQVEKLEDANKAGGKESQRCTLILTEGDSAKALAMAGMSVVGRDYYGVFPLRGKLLNVREATTTQITNNKEIENIKKILGLKQNMAYENVNSLRYGHMMIMTDQDHDGSHIKGLLINFIHSFWPTLLKVPSFLVEFITPIVKATRKAGGSRNPEVLSFYSMPEYESWKESLSGNATGWTIKYYKGLGTSTSKEGKEYFESLDIHKKDFVWEDEQDGEAIELAFSKKKIEARKNWLSQFEPGTHLDQKQQKISFSDFVNKELILFSMADLQRSIPSMVDGLKPGQRKILFCSFKRNFTKEAKVAQFSGYVSEHSAYHHGEQSLAGTIINMAQDYVGSNNINLLQPNGQFGTRNMGGKDAASARYIFTKLSSATRVLFPKDDDVLLNYLNEDGQKIEPTWYMPIIPTVLVNGCEGIGTGWSTFIPNYNPRDIVANVRRLLSGESMVAMDPWYRNFKGTIEKTAFREGGFSYTVTGVYEEIDETTIRITELPIRRWTEDYKQFLEALKTKDNTPFFQSVNSYNDDRSVDFELHLSEENMRMARKEGILKLLKLTTTIATTNMHLFDENNLIRRYTTPEQIIEEFFELRLQYYEKRKKVILENLELELLKLDNKVKFILGVVRGEIIVNNRKKADLVQELRQKGFTPFPKKAKPVESAGETESAEEESQESPDVPNSRSTFISGSEYDYLLSLAIATLTLEKVQELCGERDKTEQAVEDMKKSTPRSLWLRDLESLDAELDKLDQLDAEAEKEREVAQKKLRAKAGVPLKGGKAAAPRKQPPKKTTKAASSSAMEIGDSVVEVPKPKGRQVAKKNASAAAAPANVKAEDDDEMIGDSVVEMAKPKGRQGAKKKAPAAAAPADDDDDEMMGLAERLAQYNLGSTSENPSKAAISLDDDDDDVVVEVAAPAKGGRKPAAAASKAVKPPAAPRKRGPAASKKQPAAELVTVSPEKKVRKMRSSPFNKKSSSVLGRLANKEAEEESSETVAAAENSSRPKRANRKEMKYVLSDSESESGNDSEFDEIEDDEDDE</sequence>
<dbReference type="InterPro" id="IPR050634">
    <property type="entry name" value="DNA_Topoisomerase_II"/>
</dbReference>
<comment type="cofactor">
    <cofactor evidence="2">
        <name>Ca(2+)</name>
        <dbReference type="ChEBI" id="CHEBI:29108"/>
    </cofactor>
</comment>
<evidence type="ECO:0000256" key="10">
    <source>
        <dbReference type="ARBA" id="ARBA00023125"/>
    </source>
</evidence>
<dbReference type="InterPro" id="IPR034157">
    <property type="entry name" value="TOPRIM_TopoII"/>
</dbReference>
<feature type="compositionally biased region" description="Low complexity" evidence="14">
    <location>
        <begin position="1241"/>
        <end position="1253"/>
    </location>
</feature>
<evidence type="ECO:0000256" key="13">
    <source>
        <dbReference type="RuleBase" id="RU362094"/>
    </source>
</evidence>
<organism evidence="17 18">
    <name type="scientific">Eruca vesicaria subsp. sativa</name>
    <name type="common">Garden rocket</name>
    <name type="synonym">Eruca sativa</name>
    <dbReference type="NCBI Taxonomy" id="29727"/>
    <lineage>
        <taxon>Eukaryota</taxon>
        <taxon>Viridiplantae</taxon>
        <taxon>Streptophyta</taxon>
        <taxon>Embryophyta</taxon>
        <taxon>Tracheophyta</taxon>
        <taxon>Spermatophyta</taxon>
        <taxon>Magnoliopsida</taxon>
        <taxon>eudicotyledons</taxon>
        <taxon>Gunneridae</taxon>
        <taxon>Pentapetalae</taxon>
        <taxon>rosids</taxon>
        <taxon>malvids</taxon>
        <taxon>Brassicales</taxon>
        <taxon>Brassicaceae</taxon>
        <taxon>Brassiceae</taxon>
        <taxon>Eruca</taxon>
    </lineage>
</organism>
<dbReference type="Gene3D" id="3.30.565.10">
    <property type="entry name" value="Histidine kinase-like ATPase, C-terminal domain"/>
    <property type="match status" value="1"/>
</dbReference>
<name>A0ABC8JCT2_ERUVS</name>
<dbReference type="CDD" id="cd16930">
    <property type="entry name" value="HATPase_TopII-like"/>
    <property type="match status" value="1"/>
</dbReference>
<keyword evidence="18" id="KW-1185">Reference proteome</keyword>
<dbReference type="PROSITE" id="PS52040">
    <property type="entry name" value="TOPO_IIA"/>
    <property type="match status" value="1"/>
</dbReference>
<dbReference type="GO" id="GO:0046872">
    <property type="term" value="F:metal ion binding"/>
    <property type="evidence" value="ECO:0007669"/>
    <property type="project" value="UniProtKB-KW"/>
</dbReference>
<dbReference type="Pfam" id="PF02518">
    <property type="entry name" value="HATPase_c"/>
    <property type="match status" value="1"/>
</dbReference>
<keyword evidence="5" id="KW-0479">Metal-binding</keyword>
<feature type="domain" description="Topo IIA-type catalytic" evidence="16">
    <location>
        <begin position="705"/>
        <end position="1161"/>
    </location>
</feature>
<dbReference type="Pfam" id="PF01751">
    <property type="entry name" value="Toprim"/>
    <property type="match status" value="1"/>
</dbReference>
<reference evidence="17 18" key="1">
    <citation type="submission" date="2022-03" db="EMBL/GenBank/DDBJ databases">
        <authorList>
            <person name="Macdonald S."/>
            <person name="Ahmed S."/>
            <person name="Newling K."/>
        </authorList>
    </citation>
    <scope>NUCLEOTIDE SEQUENCE [LARGE SCALE GENOMIC DNA]</scope>
</reference>
<dbReference type="InterPro" id="IPR014721">
    <property type="entry name" value="Ribsml_uS5_D2-typ_fold_subgr"/>
</dbReference>
<dbReference type="FunFam" id="3.90.199.10:FF:000002">
    <property type="entry name" value="DNA topoisomerase 2"/>
    <property type="match status" value="1"/>
</dbReference>
<feature type="active site" description="O-(5'-phospho-DNA)-tyrosine intermediate" evidence="12">
    <location>
        <position position="795"/>
    </location>
</feature>
<evidence type="ECO:0000313" key="17">
    <source>
        <dbReference type="EMBL" id="CAH8322348.1"/>
    </source>
</evidence>
<comment type="subunit">
    <text evidence="13">Homodimer.</text>
</comment>
<gene>
    <name evidence="17" type="ORF">ERUC_LOCUS9584</name>
</gene>
<dbReference type="InterPro" id="IPR018522">
    <property type="entry name" value="TopoIIA_CS"/>
</dbReference>
<evidence type="ECO:0000259" key="16">
    <source>
        <dbReference type="PROSITE" id="PS52040"/>
    </source>
</evidence>
<evidence type="ECO:0000256" key="3">
    <source>
        <dbReference type="ARBA" id="ARBA00001946"/>
    </source>
</evidence>
<dbReference type="Gene3D" id="3.90.199.10">
    <property type="entry name" value="Topoisomerase II, domain 5"/>
    <property type="match status" value="1"/>
</dbReference>